<dbReference type="SUPFAM" id="SSF52096">
    <property type="entry name" value="ClpP/crotonase"/>
    <property type="match status" value="1"/>
</dbReference>
<dbReference type="PANTHER" id="PTHR11941:SF54">
    <property type="entry name" value="ENOYL-COA HYDRATASE, MITOCHONDRIAL"/>
    <property type="match status" value="1"/>
</dbReference>
<dbReference type="InterPro" id="IPR001753">
    <property type="entry name" value="Enoyl-CoA_hydra/iso"/>
</dbReference>
<dbReference type="Proteomes" id="UP000279994">
    <property type="component" value="Unassembled WGS sequence"/>
</dbReference>
<dbReference type="CDD" id="cd06558">
    <property type="entry name" value="crotonase-like"/>
    <property type="match status" value="1"/>
</dbReference>
<accession>A0A3N0GH42</accession>
<dbReference type="GO" id="GO:0006635">
    <property type="term" value="P:fatty acid beta-oxidation"/>
    <property type="evidence" value="ECO:0007669"/>
    <property type="project" value="TreeGrafter"/>
</dbReference>
<evidence type="ECO:0000256" key="1">
    <source>
        <dbReference type="ARBA" id="ARBA00005254"/>
    </source>
</evidence>
<protein>
    <submittedName>
        <fullName evidence="3">Enoyl-CoA hydratase/isomerase family protein</fullName>
    </submittedName>
</protein>
<dbReference type="AlphaFoldDB" id="A0A3N0GH42"/>
<dbReference type="Pfam" id="PF00378">
    <property type="entry name" value="ECH_1"/>
    <property type="match status" value="1"/>
</dbReference>
<dbReference type="PROSITE" id="PS00166">
    <property type="entry name" value="ENOYL_COA_HYDRATASE"/>
    <property type="match status" value="1"/>
</dbReference>
<evidence type="ECO:0000256" key="2">
    <source>
        <dbReference type="RuleBase" id="RU003707"/>
    </source>
</evidence>
<dbReference type="OrthoDB" id="8452484at2"/>
<keyword evidence="4" id="KW-1185">Reference proteome</keyword>
<dbReference type="GO" id="GO:0016853">
    <property type="term" value="F:isomerase activity"/>
    <property type="evidence" value="ECO:0007669"/>
    <property type="project" value="UniProtKB-KW"/>
</dbReference>
<dbReference type="EMBL" id="RJSF01000047">
    <property type="protein sequence ID" value="RNM11751.1"/>
    <property type="molecule type" value="Genomic_DNA"/>
</dbReference>
<evidence type="ECO:0000313" key="3">
    <source>
        <dbReference type="EMBL" id="RNM11751.1"/>
    </source>
</evidence>
<dbReference type="InterPro" id="IPR029045">
    <property type="entry name" value="ClpP/crotonase-like_dom_sf"/>
</dbReference>
<sequence length="262" mass="27353">MAFHASVHEGVATFTLANPPQNRLNTELMLGCAAAVEQVKGDESIRVVVLRAEGEDFSYGGEIATWDMVEPDAMVELFGVGLQVSNALEQLPVPVIASVQGNCFGGGFEIALRADLIIAAESARFCHTEGAIGMFTLLGGVQRVAERAGRGRAARWALTSEKISAADAMAAGVVAEVVPDGELEAVTGQWAARLARGATRAHATHKALLAAWASGGVAAADELIPELARALLRTDDARHGVASAVQADAAGLRRTELQFSGR</sequence>
<dbReference type="Gene3D" id="3.90.226.10">
    <property type="entry name" value="2-enoyl-CoA Hydratase, Chain A, domain 1"/>
    <property type="match status" value="1"/>
</dbReference>
<name>A0A3N0GH42_9ACTN</name>
<reference evidence="3 4" key="1">
    <citation type="submission" date="2018-11" db="EMBL/GenBank/DDBJ databases">
        <authorList>
            <person name="Li F."/>
        </authorList>
    </citation>
    <scope>NUCLEOTIDE SEQUENCE [LARGE SCALE GENOMIC DNA]</scope>
    <source>
        <strain evidence="3 4">Gsoil 818</strain>
    </source>
</reference>
<comment type="similarity">
    <text evidence="1 2">Belongs to the enoyl-CoA hydratase/isomerase family.</text>
</comment>
<organism evidence="3 4">
    <name type="scientific">Nocardioides pocheonensis</name>
    <dbReference type="NCBI Taxonomy" id="661485"/>
    <lineage>
        <taxon>Bacteria</taxon>
        <taxon>Bacillati</taxon>
        <taxon>Actinomycetota</taxon>
        <taxon>Actinomycetes</taxon>
        <taxon>Propionibacteriales</taxon>
        <taxon>Nocardioidaceae</taxon>
        <taxon>Nocardioides</taxon>
    </lineage>
</organism>
<dbReference type="RefSeq" id="WP_123224982.1">
    <property type="nucleotide sequence ID" value="NZ_RJSF01000047.1"/>
</dbReference>
<dbReference type="PANTHER" id="PTHR11941">
    <property type="entry name" value="ENOYL-COA HYDRATASE-RELATED"/>
    <property type="match status" value="1"/>
</dbReference>
<comment type="caution">
    <text evidence="3">The sequence shown here is derived from an EMBL/GenBank/DDBJ whole genome shotgun (WGS) entry which is preliminary data.</text>
</comment>
<gene>
    <name evidence="3" type="ORF">EFL26_21590</name>
</gene>
<keyword evidence="3" id="KW-0413">Isomerase</keyword>
<evidence type="ECO:0000313" key="4">
    <source>
        <dbReference type="Proteomes" id="UP000279994"/>
    </source>
</evidence>
<dbReference type="InterPro" id="IPR018376">
    <property type="entry name" value="Enoyl-CoA_hyd/isom_CS"/>
</dbReference>
<proteinExistence type="inferred from homology"/>